<protein>
    <recommendedName>
        <fullName evidence="4">WW domain-containing protein</fullName>
    </recommendedName>
</protein>
<accession>A0A9P7S4M8</accession>
<evidence type="ECO:0000256" key="1">
    <source>
        <dbReference type="SAM" id="Phobius"/>
    </source>
</evidence>
<dbReference type="Proteomes" id="UP001049176">
    <property type="component" value="Chromosome 3"/>
</dbReference>
<sequence length="480" mass="55101">MCDDSKKNAFETIQGSLDYGTLRPTTSEWTGRYEKHVLASLKQAIVTPGYWRWAETKPSYLPPCWSSFVHPEGQIYFARDSPLRIVTEAYLYNPETLAKVLYWSKHIESLVEEKGMPLSENIELFILIEDDGCSYYFVNHAIQTQFWLEQYDTTELGIPDVASESHLQIALTELYWIHVEYFPMHIGGLPVKVVDDLLSIWCHGLTDQITSQTSTYLGLWSREECYQLLDLLKIARDNMADGNQICVVARLWRSIYHHRFQSHHGQEVARLSRDQAILHHPLPSPRLSTVLSILTLNTATRHHTQLTDTFIDQLVYKSQWQPFIRRTVEEWKRASFEAFCILLLHIFLLHFPSSSTLGVTSAVLLVASILSSALLRHRYNSLEDASAGDIYTHLHAMRSEKYDFHFVALIYSLPTAFQLWGLLLFCTNVILILSVYVGMYWVVGATVFISALALSLNRTTITSSLFHLRNFRGSGEDSLV</sequence>
<evidence type="ECO:0008006" key="4">
    <source>
        <dbReference type="Google" id="ProtNLM"/>
    </source>
</evidence>
<keyword evidence="1" id="KW-0812">Transmembrane</keyword>
<evidence type="ECO:0000313" key="2">
    <source>
        <dbReference type="EMBL" id="KAG7095379.1"/>
    </source>
</evidence>
<keyword evidence="1" id="KW-1133">Transmembrane helix</keyword>
<dbReference type="KEGG" id="more:E1B28_006136"/>
<dbReference type="AlphaFoldDB" id="A0A9P7S4M8"/>
<dbReference type="OrthoDB" id="2674421at2759"/>
<name>A0A9P7S4M8_9AGAR</name>
<dbReference type="RefSeq" id="XP_043011849.1">
    <property type="nucleotide sequence ID" value="XM_043150759.1"/>
</dbReference>
<proteinExistence type="predicted"/>
<keyword evidence="3" id="KW-1185">Reference proteome</keyword>
<reference evidence="2" key="1">
    <citation type="journal article" date="2021" name="Genome Biol. Evol.">
        <title>The assembled and annotated genome of the fairy-ring fungus Marasmius oreades.</title>
        <authorList>
            <person name="Hiltunen M."/>
            <person name="Ament-Velasquez S.L."/>
            <person name="Johannesson H."/>
        </authorList>
    </citation>
    <scope>NUCLEOTIDE SEQUENCE</scope>
    <source>
        <strain evidence="2">03SP1</strain>
    </source>
</reference>
<comment type="caution">
    <text evidence="2">The sequence shown here is derived from an EMBL/GenBank/DDBJ whole genome shotgun (WGS) entry which is preliminary data.</text>
</comment>
<dbReference type="GeneID" id="66075212"/>
<keyword evidence="1" id="KW-0472">Membrane</keyword>
<feature type="transmembrane region" description="Helical" evidence="1">
    <location>
        <begin position="357"/>
        <end position="375"/>
    </location>
</feature>
<evidence type="ECO:0000313" key="3">
    <source>
        <dbReference type="Proteomes" id="UP001049176"/>
    </source>
</evidence>
<dbReference type="EMBL" id="CM032183">
    <property type="protein sequence ID" value="KAG7095379.1"/>
    <property type="molecule type" value="Genomic_DNA"/>
</dbReference>
<feature type="transmembrane region" description="Helical" evidence="1">
    <location>
        <begin position="406"/>
        <end position="433"/>
    </location>
</feature>
<feature type="transmembrane region" description="Helical" evidence="1">
    <location>
        <begin position="439"/>
        <end position="456"/>
    </location>
</feature>
<gene>
    <name evidence="2" type="ORF">E1B28_006136</name>
</gene>
<organism evidence="2 3">
    <name type="scientific">Marasmius oreades</name>
    <name type="common">fairy-ring Marasmius</name>
    <dbReference type="NCBI Taxonomy" id="181124"/>
    <lineage>
        <taxon>Eukaryota</taxon>
        <taxon>Fungi</taxon>
        <taxon>Dikarya</taxon>
        <taxon>Basidiomycota</taxon>
        <taxon>Agaricomycotina</taxon>
        <taxon>Agaricomycetes</taxon>
        <taxon>Agaricomycetidae</taxon>
        <taxon>Agaricales</taxon>
        <taxon>Marasmiineae</taxon>
        <taxon>Marasmiaceae</taxon>
        <taxon>Marasmius</taxon>
    </lineage>
</organism>